<dbReference type="Pfam" id="PF00480">
    <property type="entry name" value="ROK"/>
    <property type="match status" value="1"/>
</dbReference>
<dbReference type="AlphaFoldDB" id="A0A0R1NYN7"/>
<evidence type="ECO:0000313" key="3">
    <source>
        <dbReference type="Proteomes" id="UP000051439"/>
    </source>
</evidence>
<keyword evidence="3" id="KW-1185">Reference proteome</keyword>
<dbReference type="EMBL" id="AZEB01000003">
    <property type="protein sequence ID" value="KRL22869.1"/>
    <property type="molecule type" value="Genomic_DNA"/>
</dbReference>
<protein>
    <submittedName>
        <fullName evidence="2">ROK family protein</fullName>
    </submittedName>
</protein>
<dbReference type="InterPro" id="IPR000600">
    <property type="entry name" value="ROK"/>
</dbReference>
<sequence length="305" mass="32708">MNELTVYLSIDIGGTYIKYGEVTSTGTILNHAKVVTPKQNLTTFLATIYKIISQYQSDVAGVAVSVPGKVDEGTISFGGALDFLDGVNLGRLIKEYVKEALAVKVENDGKANLLAEMWCSAFRKVQNCGAVVLGTGIGGGIALNGNLVYGEHQQASELSFMVNDFHLTGKDRLIGYNSSAVSLVSTIAESLGIRDSNNGQKVFEIINDGNPIAIHLLESFCKKIAYLLVNIQSVVDLSAYVIGGGISSQPIVTQTINQQYDAILDEIPVLKKTLVRPQIVPSTYGNQTNLIGATYSLLRAQDQVS</sequence>
<dbReference type="SUPFAM" id="SSF53067">
    <property type="entry name" value="Actin-like ATPase domain"/>
    <property type="match status" value="1"/>
</dbReference>
<evidence type="ECO:0000313" key="2">
    <source>
        <dbReference type="EMBL" id="KRL22869.1"/>
    </source>
</evidence>
<accession>A0A0R1NYN7</accession>
<name>A0A0R1NYN7_9LACO</name>
<organism evidence="2 3">
    <name type="scientific">Lentilactobacillus kisonensis DSM 19906 = JCM 15041</name>
    <dbReference type="NCBI Taxonomy" id="1423766"/>
    <lineage>
        <taxon>Bacteria</taxon>
        <taxon>Bacillati</taxon>
        <taxon>Bacillota</taxon>
        <taxon>Bacilli</taxon>
        <taxon>Lactobacillales</taxon>
        <taxon>Lactobacillaceae</taxon>
        <taxon>Lentilactobacillus</taxon>
    </lineage>
</organism>
<comment type="similarity">
    <text evidence="1">Belongs to the ROK (NagC/XylR) family.</text>
</comment>
<dbReference type="PANTHER" id="PTHR18964:SF170">
    <property type="entry name" value="SUGAR KINASE"/>
    <property type="match status" value="1"/>
</dbReference>
<dbReference type="Gene3D" id="3.30.420.40">
    <property type="match status" value="2"/>
</dbReference>
<dbReference type="InterPro" id="IPR043129">
    <property type="entry name" value="ATPase_NBD"/>
</dbReference>
<dbReference type="PATRIC" id="fig|1423766.4.peg.1679"/>
<proteinExistence type="inferred from homology"/>
<gene>
    <name evidence="2" type="ORF">FC98_GL001621</name>
</gene>
<dbReference type="CDD" id="cd24152">
    <property type="entry name" value="ASKHA_NBD_ROK-like"/>
    <property type="match status" value="1"/>
</dbReference>
<dbReference type="PANTHER" id="PTHR18964">
    <property type="entry name" value="ROK (REPRESSOR, ORF, KINASE) FAMILY"/>
    <property type="match status" value="1"/>
</dbReference>
<dbReference type="Proteomes" id="UP000051439">
    <property type="component" value="Unassembled WGS sequence"/>
</dbReference>
<reference evidence="2 3" key="1">
    <citation type="journal article" date="2015" name="Genome Announc.">
        <title>Expanding the biotechnology potential of lactobacilli through comparative genomics of 213 strains and associated genera.</title>
        <authorList>
            <person name="Sun Z."/>
            <person name="Harris H.M."/>
            <person name="McCann A."/>
            <person name="Guo C."/>
            <person name="Argimon S."/>
            <person name="Zhang W."/>
            <person name="Yang X."/>
            <person name="Jeffery I.B."/>
            <person name="Cooney J.C."/>
            <person name="Kagawa T.F."/>
            <person name="Liu W."/>
            <person name="Song Y."/>
            <person name="Salvetti E."/>
            <person name="Wrobel A."/>
            <person name="Rasinkangas P."/>
            <person name="Parkhill J."/>
            <person name="Rea M.C."/>
            <person name="O'Sullivan O."/>
            <person name="Ritari J."/>
            <person name="Douillard F.P."/>
            <person name="Paul Ross R."/>
            <person name="Yang R."/>
            <person name="Briner A.E."/>
            <person name="Felis G.E."/>
            <person name="de Vos W.M."/>
            <person name="Barrangou R."/>
            <person name="Klaenhammer T.R."/>
            <person name="Caufield P.W."/>
            <person name="Cui Y."/>
            <person name="Zhang H."/>
            <person name="O'Toole P.W."/>
        </authorList>
    </citation>
    <scope>NUCLEOTIDE SEQUENCE [LARGE SCALE GENOMIC DNA]</scope>
    <source>
        <strain evidence="2 3">DSM 19906</strain>
    </source>
</reference>
<comment type="caution">
    <text evidence="2">The sequence shown here is derived from an EMBL/GenBank/DDBJ whole genome shotgun (WGS) entry which is preliminary data.</text>
</comment>
<evidence type="ECO:0000256" key="1">
    <source>
        <dbReference type="ARBA" id="ARBA00006479"/>
    </source>
</evidence>